<accession>B7CA74</accession>
<proteinExistence type="predicted"/>
<protein>
    <submittedName>
        <fullName evidence="1">Uncharacterized protein</fullName>
    </submittedName>
</protein>
<gene>
    <name evidence="1" type="ORF">EUBIFOR_01095</name>
</gene>
<dbReference type="Proteomes" id="UP000004315">
    <property type="component" value="Unassembled WGS sequence"/>
</dbReference>
<evidence type="ECO:0000313" key="1">
    <source>
        <dbReference type="EMBL" id="EEC90354.1"/>
    </source>
</evidence>
<evidence type="ECO:0000313" key="2">
    <source>
        <dbReference type="Proteomes" id="UP000004315"/>
    </source>
</evidence>
<dbReference type="EMBL" id="ABYT01000062">
    <property type="protein sequence ID" value="EEC90354.1"/>
    <property type="molecule type" value="Genomic_DNA"/>
</dbReference>
<organism evidence="1 2">
    <name type="scientific">Holdemanella biformis DSM 3989</name>
    <dbReference type="NCBI Taxonomy" id="518637"/>
    <lineage>
        <taxon>Bacteria</taxon>
        <taxon>Bacillati</taxon>
        <taxon>Bacillota</taxon>
        <taxon>Erysipelotrichia</taxon>
        <taxon>Erysipelotrichales</taxon>
        <taxon>Erysipelotrichaceae</taxon>
        <taxon>Holdemanella</taxon>
    </lineage>
</organism>
<comment type="caution">
    <text evidence="1">The sequence shown here is derived from an EMBL/GenBank/DDBJ whole genome shotgun (WGS) entry which is preliminary data.</text>
</comment>
<keyword evidence="2" id="KW-1185">Reference proteome</keyword>
<dbReference type="AlphaFoldDB" id="B7CA74"/>
<dbReference type="HOGENOM" id="CLU_2693569_0_0_9"/>
<reference evidence="1 2" key="2">
    <citation type="submission" date="2008-11" db="EMBL/GenBank/DDBJ databases">
        <title>Draft genome sequence of Eubacterium biforme (DSM 3989).</title>
        <authorList>
            <person name="Sudarsanam P."/>
            <person name="Ley R."/>
            <person name="Guruge J."/>
            <person name="Turnbaugh P.J."/>
            <person name="Mahowald M."/>
            <person name="Liep D."/>
            <person name="Gordon J."/>
        </authorList>
    </citation>
    <scope>NUCLEOTIDE SEQUENCE [LARGE SCALE GENOMIC DNA]</scope>
    <source>
        <strain evidence="1 2">DSM 3989</strain>
    </source>
</reference>
<name>B7CA74_9FIRM</name>
<sequence length="75" mass="8962">MDLNYINEQCKILGIQDYEKEAREMAYKLFDVPNNDFSSLTKEELEYVEYYFTSGTYGTAKQRMQNEIHKFELEG</sequence>
<feature type="non-terminal residue" evidence="1">
    <location>
        <position position="75"/>
    </location>
</feature>
<reference evidence="1 2" key="1">
    <citation type="submission" date="2008-10" db="EMBL/GenBank/DDBJ databases">
        <authorList>
            <person name="Fulton L."/>
            <person name="Clifton S."/>
            <person name="Fulton B."/>
            <person name="Xu J."/>
            <person name="Minx P."/>
            <person name="Pepin K.H."/>
            <person name="Johnson M."/>
            <person name="Bhonagiri V."/>
            <person name="Nash W.E."/>
            <person name="Mardis E.R."/>
            <person name="Wilson R.K."/>
        </authorList>
    </citation>
    <scope>NUCLEOTIDE SEQUENCE [LARGE SCALE GENOMIC DNA]</scope>
    <source>
        <strain evidence="1 2">DSM 3989</strain>
    </source>
</reference>